<proteinExistence type="predicted"/>
<dbReference type="Pfam" id="PF00583">
    <property type="entry name" value="Acetyltransf_1"/>
    <property type="match status" value="1"/>
</dbReference>
<sequence length="164" mass="18162">MTVRIVPARPEDAEAFADLHLDVWEEAYADLMPASVFTERRVRRDERVASWRSIIEAGSSANLLAWAPDGRLVGFSSTGPGRDDPDDGLPPLELMGLYVRASAYGTGVGHALLTEAIGPADAYLWVLDGNQRAIRFYERQGFRFDGVTKPEDVGLERRMVRRAG</sequence>
<evidence type="ECO:0000313" key="2">
    <source>
        <dbReference type="EMBL" id="CUR60558.1"/>
    </source>
</evidence>
<dbReference type="InterPro" id="IPR000182">
    <property type="entry name" value="GNAT_dom"/>
</dbReference>
<organism evidence="2">
    <name type="scientific">metagenome</name>
    <dbReference type="NCBI Taxonomy" id="256318"/>
    <lineage>
        <taxon>unclassified sequences</taxon>
        <taxon>metagenomes</taxon>
    </lineage>
</organism>
<reference evidence="2" key="1">
    <citation type="submission" date="2015-08" db="EMBL/GenBank/DDBJ databases">
        <authorList>
            <person name="Babu N.S."/>
            <person name="Beckwith C.J."/>
            <person name="Beseler K.G."/>
            <person name="Brison A."/>
            <person name="Carone J.V."/>
            <person name="Caskin T.P."/>
            <person name="Diamond M."/>
            <person name="Durham M.E."/>
            <person name="Foxe J.M."/>
            <person name="Go M."/>
            <person name="Henderson B.A."/>
            <person name="Jones I.B."/>
            <person name="McGettigan J.A."/>
            <person name="Micheletti S.J."/>
            <person name="Nasrallah M.E."/>
            <person name="Ortiz D."/>
            <person name="Piller C.R."/>
            <person name="Privatt S.R."/>
            <person name="Schneider S.L."/>
            <person name="Sharp S."/>
            <person name="Smith T.C."/>
            <person name="Stanton J.D."/>
            <person name="Ullery H.E."/>
            <person name="Wilson R.J."/>
            <person name="Serrano M.G."/>
            <person name="Buck G."/>
            <person name="Lee V."/>
            <person name="Wang Y."/>
            <person name="Carvalho R."/>
            <person name="Voegtly L."/>
            <person name="Shi R."/>
            <person name="Duckworth R."/>
            <person name="Johnson A."/>
            <person name="Loviza R."/>
            <person name="Walstead R."/>
            <person name="Shah Z."/>
            <person name="Kiflezghi M."/>
            <person name="Wade K."/>
            <person name="Ball S.L."/>
            <person name="Bradley K.W."/>
            <person name="Asai D.J."/>
            <person name="Bowman C.A."/>
            <person name="Russell D.A."/>
            <person name="Pope W.H."/>
            <person name="Jacobs-Sera D."/>
            <person name="Hendrix R.W."/>
            <person name="Hatfull G.F."/>
        </authorList>
    </citation>
    <scope>NUCLEOTIDE SEQUENCE</scope>
</reference>
<dbReference type="EMBL" id="CZKB01000014">
    <property type="protein sequence ID" value="CUR60558.1"/>
    <property type="molecule type" value="Genomic_DNA"/>
</dbReference>
<dbReference type="GO" id="GO:0016747">
    <property type="term" value="F:acyltransferase activity, transferring groups other than amino-acyl groups"/>
    <property type="evidence" value="ECO:0007669"/>
    <property type="project" value="InterPro"/>
</dbReference>
<evidence type="ECO:0000259" key="1">
    <source>
        <dbReference type="PROSITE" id="PS51186"/>
    </source>
</evidence>
<accession>A0A2P2CF17</accession>
<dbReference type="AlphaFoldDB" id="A0A2P2CF17"/>
<feature type="domain" description="N-acetyltransferase" evidence="1">
    <location>
        <begin position="3"/>
        <end position="164"/>
    </location>
</feature>
<dbReference type="CDD" id="cd04301">
    <property type="entry name" value="NAT_SF"/>
    <property type="match status" value="1"/>
</dbReference>
<gene>
    <name evidence="2" type="ORF">NOCA1210170</name>
</gene>
<dbReference type="PROSITE" id="PS51186">
    <property type="entry name" value="GNAT"/>
    <property type="match status" value="1"/>
</dbReference>
<dbReference type="InterPro" id="IPR016181">
    <property type="entry name" value="Acyl_CoA_acyltransferase"/>
</dbReference>
<name>A0A2P2CF17_9ZZZZ</name>
<dbReference type="SUPFAM" id="SSF55729">
    <property type="entry name" value="Acyl-CoA N-acyltransferases (Nat)"/>
    <property type="match status" value="1"/>
</dbReference>
<keyword evidence="2" id="KW-0808">Transferase</keyword>
<dbReference type="Gene3D" id="3.40.630.30">
    <property type="match status" value="1"/>
</dbReference>
<protein>
    <submittedName>
        <fullName evidence="2">Acetyltransferase, GNAT family protein</fullName>
    </submittedName>
</protein>